<dbReference type="RefSeq" id="WP_013300428.1">
    <property type="nucleotide sequence ID" value="NC_014414.1"/>
</dbReference>
<dbReference type="KEGG" id="pbr:PB2503_06942"/>
<keyword evidence="1" id="KW-0472">Membrane</keyword>
<accession>E0TE79</accession>
<reference evidence="3" key="1">
    <citation type="submission" date="2010-08" db="EMBL/GenBank/DDBJ databases">
        <title>Genome sequence of Parvularcula bermudensis HTCC2503.</title>
        <authorList>
            <person name="Kang D.-M."/>
            <person name="Oh H.-M."/>
            <person name="Cho J.-C."/>
        </authorList>
    </citation>
    <scope>NUCLEOTIDE SEQUENCE [LARGE SCALE GENOMIC DNA]</scope>
    <source>
        <strain evidence="3">ATCC BAA-594 / HTCC2503 / KCTC 12087</strain>
    </source>
</reference>
<keyword evidence="3" id="KW-1185">Reference proteome</keyword>
<evidence type="ECO:0000256" key="1">
    <source>
        <dbReference type="SAM" id="Phobius"/>
    </source>
</evidence>
<dbReference type="HOGENOM" id="CLU_896724_0_0_5"/>
<organism evidence="2 3">
    <name type="scientific">Parvularcula bermudensis (strain ATCC BAA-594 / HTCC2503 / KCTC 12087)</name>
    <dbReference type="NCBI Taxonomy" id="314260"/>
    <lineage>
        <taxon>Bacteria</taxon>
        <taxon>Pseudomonadati</taxon>
        <taxon>Pseudomonadota</taxon>
        <taxon>Alphaproteobacteria</taxon>
        <taxon>Parvularculales</taxon>
        <taxon>Parvularculaceae</taxon>
        <taxon>Parvularcula</taxon>
    </lineage>
</organism>
<dbReference type="AlphaFoldDB" id="E0TE79"/>
<keyword evidence="1" id="KW-0812">Transmembrane</keyword>
<sequence length="310" mass="35253">MLETWLISDDFAINIIAGLAVMVVEIVVIFIFIRRVIDGHAKKQDRAKWAPVRLGLRGSTAQQLRFFSLMIINLFDDLPIREAEAAREILTEKPIDDWAIDPQRLSWYIEDIERLASLMAQDLAQFITALPPEDIEIVVRISRAAHIVQQMAYDIRTSRAYGRLIMLDRLTLDYLTSESFQKAFHGLDRPSDLLSVGDTLLQRLVALMEHSVKVITRSLGLLEARGAKWQHLLQDRPKLRVFLENDVAAAREALIVIQHVEAYLREAEGKRSGASPLPLSGTMMTRVFSADRDLRPLLGREADLPHRPAF</sequence>
<evidence type="ECO:0000313" key="3">
    <source>
        <dbReference type="Proteomes" id="UP000001302"/>
    </source>
</evidence>
<dbReference type="Proteomes" id="UP000001302">
    <property type="component" value="Chromosome"/>
</dbReference>
<proteinExistence type="predicted"/>
<evidence type="ECO:0000313" key="2">
    <source>
        <dbReference type="EMBL" id="ADM09454.1"/>
    </source>
</evidence>
<keyword evidence="1" id="KW-1133">Transmembrane helix</keyword>
<feature type="transmembrane region" description="Helical" evidence="1">
    <location>
        <begin position="12"/>
        <end position="33"/>
    </location>
</feature>
<reference evidence="2 3" key="2">
    <citation type="journal article" date="2011" name="J. Bacteriol.">
        <title>Complete genome sequence of strain HTCC2503T of Parvularcula bermudensis, the type species of the order "Parvularculales" in the class Alphaproteobacteria.</title>
        <authorList>
            <person name="Oh H.M."/>
            <person name="Kang I."/>
            <person name="Vergin K.L."/>
            <person name="Kang D."/>
            <person name="Rhee K.H."/>
            <person name="Giovannoni S.J."/>
            <person name="Cho J.C."/>
        </authorList>
    </citation>
    <scope>NUCLEOTIDE SEQUENCE [LARGE SCALE GENOMIC DNA]</scope>
    <source>
        <strain evidence="3">ATCC BAA-594 / HTCC2503 / KCTC 12087</strain>
    </source>
</reference>
<name>E0TE79_PARBH</name>
<gene>
    <name evidence="2" type="ordered locus">PB2503_06942</name>
</gene>
<dbReference type="STRING" id="314260.PB2503_06942"/>
<protein>
    <submittedName>
        <fullName evidence="2">Uncharacterized protein</fullName>
    </submittedName>
</protein>
<dbReference type="EMBL" id="CP002156">
    <property type="protein sequence ID" value="ADM09454.1"/>
    <property type="molecule type" value="Genomic_DNA"/>
</dbReference>